<dbReference type="Gene3D" id="3.30.740.10">
    <property type="entry name" value="Protein Inhibitor Of Neuronal Nitric Oxide Synthase"/>
    <property type="match status" value="1"/>
</dbReference>
<gene>
    <name evidence="1" type="ORF">SRAS04492_LOCUS3047</name>
</gene>
<reference evidence="1" key="1">
    <citation type="submission" date="2021-01" db="EMBL/GenBank/DDBJ databases">
        <authorList>
            <person name="Corre E."/>
            <person name="Pelletier E."/>
            <person name="Niang G."/>
            <person name="Scheremetjew M."/>
            <person name="Finn R."/>
            <person name="Kale V."/>
            <person name="Holt S."/>
            <person name="Cochrane G."/>
            <person name="Meng A."/>
            <person name="Brown T."/>
            <person name="Cohen L."/>
        </authorList>
    </citation>
    <scope>NUCLEOTIDE SEQUENCE</scope>
    <source>
        <strain evidence="1">Ras09</strain>
    </source>
</reference>
<evidence type="ECO:0000313" key="1">
    <source>
        <dbReference type="EMBL" id="CAE0231251.1"/>
    </source>
</evidence>
<name>A0A7S3CL93_9SPIT</name>
<dbReference type="Pfam" id="PF01221">
    <property type="entry name" value="Dynein_light"/>
    <property type="match status" value="1"/>
</dbReference>
<dbReference type="GO" id="GO:0030286">
    <property type="term" value="C:dynein complex"/>
    <property type="evidence" value="ECO:0007669"/>
    <property type="project" value="InterPro"/>
</dbReference>
<dbReference type="SUPFAM" id="SSF54648">
    <property type="entry name" value="DLC"/>
    <property type="match status" value="1"/>
</dbReference>
<dbReference type="SMART" id="SM01375">
    <property type="entry name" value="Dynein_light"/>
    <property type="match status" value="1"/>
</dbReference>
<dbReference type="InterPro" id="IPR001372">
    <property type="entry name" value="Dynein_light_chain_typ-1/2"/>
</dbReference>
<protein>
    <recommendedName>
        <fullName evidence="2">Dynein light chain</fullName>
    </recommendedName>
</protein>
<dbReference type="InterPro" id="IPR037177">
    <property type="entry name" value="DLC_sf"/>
</dbReference>
<accession>A0A7S3CL93</accession>
<evidence type="ECO:0008006" key="2">
    <source>
        <dbReference type="Google" id="ProtNLM"/>
    </source>
</evidence>
<dbReference type="EMBL" id="HBIA01005916">
    <property type="protein sequence ID" value="CAE0231251.1"/>
    <property type="molecule type" value="Transcribed_RNA"/>
</dbReference>
<proteinExistence type="predicted"/>
<dbReference type="AlphaFoldDB" id="A0A7S3CL93"/>
<dbReference type="GO" id="GO:0007017">
    <property type="term" value="P:microtubule-based process"/>
    <property type="evidence" value="ECO:0007669"/>
    <property type="project" value="InterPro"/>
</dbReference>
<sequence length="111" mass="12576">MSDEESDNQKAKVVEPMPEYKIRFTDMPDSLVEKAVRLTAKMNEGQRLDKEVATAIHRALKDDPDLGDECAGWHVLAGKSYASAITYQTKNVIFFDLLGEVHKTFLLFKTQ</sequence>
<organism evidence="1">
    <name type="scientific">Strombidium rassoulzadegani</name>
    <dbReference type="NCBI Taxonomy" id="1082188"/>
    <lineage>
        <taxon>Eukaryota</taxon>
        <taxon>Sar</taxon>
        <taxon>Alveolata</taxon>
        <taxon>Ciliophora</taxon>
        <taxon>Intramacronucleata</taxon>
        <taxon>Spirotrichea</taxon>
        <taxon>Oligotrichia</taxon>
        <taxon>Strombidiidae</taxon>
        <taxon>Strombidium</taxon>
    </lineage>
</organism>